<keyword evidence="2" id="KW-1185">Reference proteome</keyword>
<dbReference type="Proteomes" id="UP001610411">
    <property type="component" value="Unassembled WGS sequence"/>
</dbReference>
<reference evidence="1 2" key="1">
    <citation type="journal article" date="2024" name="G3 (Bethesda)">
        <title>A hybrid genome assembly of the endangered aye-aye (Daubentonia madagascariensis).</title>
        <authorList>
            <person name="Versoza C.J."/>
            <person name="Pfeifer S.P."/>
        </authorList>
    </citation>
    <scope>NUCLEOTIDE SEQUENCE [LARGE SCALE GENOMIC DNA]</scope>
    <source>
        <strain evidence="1">6821</strain>
    </source>
</reference>
<feature type="non-terminal residue" evidence="1">
    <location>
        <position position="1"/>
    </location>
</feature>
<evidence type="ECO:0000313" key="1">
    <source>
        <dbReference type="EMBL" id="KAL2764447.1"/>
    </source>
</evidence>
<feature type="non-terminal residue" evidence="1">
    <location>
        <position position="9"/>
    </location>
</feature>
<name>A0ABD2DCM6_DAUMA</name>
<protein>
    <submittedName>
        <fullName evidence="1">Relaxin-3</fullName>
    </submittedName>
</protein>
<gene>
    <name evidence="1" type="ORF">WCI35_030253</name>
</gene>
<organism evidence="1 2">
    <name type="scientific">Daubentonia madagascariensis</name>
    <name type="common">Aye-aye</name>
    <name type="synonym">Sciurus madagascariensis</name>
    <dbReference type="NCBI Taxonomy" id="31869"/>
    <lineage>
        <taxon>Eukaryota</taxon>
        <taxon>Metazoa</taxon>
        <taxon>Chordata</taxon>
        <taxon>Craniata</taxon>
        <taxon>Vertebrata</taxon>
        <taxon>Euteleostomi</taxon>
        <taxon>Mammalia</taxon>
        <taxon>Eutheria</taxon>
        <taxon>Euarchontoglires</taxon>
        <taxon>Primates</taxon>
        <taxon>Strepsirrhini</taxon>
        <taxon>Chiromyiformes</taxon>
        <taxon>Daubentoniidae</taxon>
        <taxon>Daubentonia</taxon>
    </lineage>
</organism>
<sequence length="9" mass="1016">VMPSRMQAP</sequence>
<proteinExistence type="predicted"/>
<comment type="caution">
    <text evidence="1">The sequence shown here is derived from an EMBL/GenBank/DDBJ whole genome shotgun (WGS) entry which is preliminary data.</text>
</comment>
<accession>A0ABD2DCM6</accession>
<dbReference type="EMBL" id="JBFSEQ010000012">
    <property type="protein sequence ID" value="KAL2764447.1"/>
    <property type="molecule type" value="Genomic_DNA"/>
</dbReference>
<evidence type="ECO:0000313" key="2">
    <source>
        <dbReference type="Proteomes" id="UP001610411"/>
    </source>
</evidence>